<dbReference type="OrthoDB" id="793362at2"/>
<proteinExistence type="predicted"/>
<accession>A0A1H8ZTM3</accession>
<gene>
    <name evidence="2" type="ORF">SAMN05444359_101441</name>
</gene>
<feature type="transmembrane region" description="Helical" evidence="1">
    <location>
        <begin position="240"/>
        <end position="260"/>
    </location>
</feature>
<evidence type="ECO:0000313" key="3">
    <source>
        <dbReference type="Proteomes" id="UP000199021"/>
    </source>
</evidence>
<name>A0A1H8ZTM3_9BACT</name>
<feature type="transmembrane region" description="Helical" evidence="1">
    <location>
        <begin position="272"/>
        <end position="293"/>
    </location>
</feature>
<dbReference type="RefSeq" id="WP_090165144.1">
    <property type="nucleotide sequence ID" value="NZ_FOFB01000001.1"/>
</dbReference>
<dbReference type="InParanoid" id="A0A1H8ZTM3"/>
<dbReference type="STRING" id="478744.SAMN05444359_101441"/>
<feature type="transmembrane region" description="Helical" evidence="1">
    <location>
        <begin position="170"/>
        <end position="188"/>
    </location>
</feature>
<feature type="transmembrane region" description="Helical" evidence="1">
    <location>
        <begin position="143"/>
        <end position="164"/>
    </location>
</feature>
<evidence type="ECO:0000256" key="1">
    <source>
        <dbReference type="SAM" id="Phobius"/>
    </source>
</evidence>
<reference evidence="3" key="1">
    <citation type="submission" date="2016-10" db="EMBL/GenBank/DDBJ databases">
        <authorList>
            <person name="Varghese N."/>
            <person name="Submissions S."/>
        </authorList>
    </citation>
    <scope>NUCLEOTIDE SEQUENCE [LARGE SCALE GENOMIC DNA]</scope>
    <source>
        <strain evidence="3">DSM 24740</strain>
    </source>
</reference>
<keyword evidence="1" id="KW-1133">Transmembrane helix</keyword>
<organism evidence="2 3">
    <name type="scientific">Neolewinella agarilytica</name>
    <dbReference type="NCBI Taxonomy" id="478744"/>
    <lineage>
        <taxon>Bacteria</taxon>
        <taxon>Pseudomonadati</taxon>
        <taxon>Bacteroidota</taxon>
        <taxon>Saprospiria</taxon>
        <taxon>Saprospirales</taxon>
        <taxon>Lewinellaceae</taxon>
        <taxon>Neolewinella</taxon>
    </lineage>
</organism>
<feature type="transmembrane region" description="Helical" evidence="1">
    <location>
        <begin position="212"/>
        <end position="234"/>
    </location>
</feature>
<keyword evidence="3" id="KW-1185">Reference proteome</keyword>
<feature type="transmembrane region" description="Helical" evidence="1">
    <location>
        <begin position="96"/>
        <end position="122"/>
    </location>
</feature>
<sequence length="308" mass="34918">MKHYFRLQRTIIERHLRAWGLAPWLVYTLVPLVFVGGSLLLLERSEYAAYAIAAGGLSPLQLLGEAERNRFLKIQFLPADYRNIRLAENGAITLPFVLLFLATGFWALALVQALVGGAMAFLNGRSRSSFALPTPFSRYPFEFAIGARQWWPLLLIAAFLLVMGLRADNFELSAFAWFVTVFTAMAFYQRPEPGFYVWVHTMTGKQFLIRKLFIGCGYLFLLGFPFILCLFLFFPEWWLIVLLGQLIAFLYLSLMITIKYTAYPQEISLPQGFVIGAGIMLPPLLLVIVPYYFSLASRRLGLVLGRGG</sequence>
<dbReference type="EMBL" id="FOFB01000001">
    <property type="protein sequence ID" value="SEP67714.1"/>
    <property type="molecule type" value="Genomic_DNA"/>
</dbReference>
<dbReference type="Proteomes" id="UP000199021">
    <property type="component" value="Unassembled WGS sequence"/>
</dbReference>
<dbReference type="AlphaFoldDB" id="A0A1H8ZTM3"/>
<evidence type="ECO:0000313" key="2">
    <source>
        <dbReference type="EMBL" id="SEP67714.1"/>
    </source>
</evidence>
<keyword evidence="1" id="KW-0812">Transmembrane</keyword>
<keyword evidence="1" id="KW-0472">Membrane</keyword>
<feature type="transmembrane region" description="Helical" evidence="1">
    <location>
        <begin position="21"/>
        <end position="42"/>
    </location>
</feature>
<protein>
    <submittedName>
        <fullName evidence="2">Uncharacterized protein</fullName>
    </submittedName>
</protein>